<name>A0A6S7B1A4_9BURK</name>
<evidence type="ECO:0000256" key="1">
    <source>
        <dbReference type="ARBA" id="ARBA00004202"/>
    </source>
</evidence>
<dbReference type="Gene3D" id="3.40.50.300">
    <property type="entry name" value="P-loop containing nucleotide triphosphate hydrolases"/>
    <property type="match status" value="2"/>
</dbReference>
<evidence type="ECO:0000256" key="5">
    <source>
        <dbReference type="ARBA" id="ARBA00022597"/>
    </source>
</evidence>
<keyword evidence="2" id="KW-0813">Transport</keyword>
<evidence type="ECO:0000256" key="6">
    <source>
        <dbReference type="ARBA" id="ARBA00022737"/>
    </source>
</evidence>
<dbReference type="InterPro" id="IPR003439">
    <property type="entry name" value="ABC_transporter-like_ATP-bd"/>
</dbReference>
<dbReference type="PROSITE" id="PS50893">
    <property type="entry name" value="ABC_TRANSPORTER_2"/>
    <property type="match status" value="2"/>
</dbReference>
<evidence type="ECO:0000256" key="7">
    <source>
        <dbReference type="ARBA" id="ARBA00022741"/>
    </source>
</evidence>
<keyword evidence="13" id="KW-1185">Reference proteome</keyword>
<keyword evidence="7" id="KW-0547">Nucleotide-binding</keyword>
<evidence type="ECO:0000256" key="9">
    <source>
        <dbReference type="ARBA" id="ARBA00022967"/>
    </source>
</evidence>
<dbReference type="GO" id="GO:0005524">
    <property type="term" value="F:ATP binding"/>
    <property type="evidence" value="ECO:0007669"/>
    <property type="project" value="UniProtKB-KW"/>
</dbReference>
<accession>A0A6S7B1A4</accession>
<evidence type="ECO:0000256" key="2">
    <source>
        <dbReference type="ARBA" id="ARBA00022448"/>
    </source>
</evidence>
<proteinExistence type="predicted"/>
<dbReference type="EMBL" id="CADIKM010000001">
    <property type="protein sequence ID" value="CAB3776422.1"/>
    <property type="molecule type" value="Genomic_DNA"/>
</dbReference>
<dbReference type="PANTHER" id="PTHR43790">
    <property type="entry name" value="CARBOHYDRATE TRANSPORT ATP-BINDING PROTEIN MG119-RELATED"/>
    <property type="match status" value="1"/>
</dbReference>
<dbReference type="RefSeq" id="WP_175102712.1">
    <property type="nucleotide sequence ID" value="NZ_CADIKM010000001.1"/>
</dbReference>
<dbReference type="FunFam" id="3.40.50.300:FF:000127">
    <property type="entry name" value="Ribose import ATP-binding protein RbsA"/>
    <property type="match status" value="1"/>
</dbReference>
<evidence type="ECO:0000313" key="12">
    <source>
        <dbReference type="EMBL" id="CAB3776422.1"/>
    </source>
</evidence>
<keyword evidence="9" id="KW-1278">Translocase</keyword>
<evidence type="ECO:0000256" key="10">
    <source>
        <dbReference type="ARBA" id="ARBA00023136"/>
    </source>
</evidence>
<dbReference type="AlphaFoldDB" id="A0A6S7B1A4"/>
<gene>
    <name evidence="12" type="primary">rbsA_1</name>
    <name evidence="12" type="ORF">LMG28138_00148</name>
</gene>
<dbReference type="CDD" id="cd03216">
    <property type="entry name" value="ABC_Carb_Monos_I"/>
    <property type="match status" value="1"/>
</dbReference>
<dbReference type="InterPro" id="IPR017871">
    <property type="entry name" value="ABC_transporter-like_CS"/>
</dbReference>
<dbReference type="CDD" id="cd03215">
    <property type="entry name" value="ABC_Carb_Monos_II"/>
    <property type="match status" value="1"/>
</dbReference>
<dbReference type="InterPro" id="IPR050107">
    <property type="entry name" value="ABC_carbohydrate_import_ATPase"/>
</dbReference>
<dbReference type="SMART" id="SM00382">
    <property type="entry name" value="AAA"/>
    <property type="match status" value="2"/>
</dbReference>
<keyword evidence="10" id="KW-0472">Membrane</keyword>
<dbReference type="InterPro" id="IPR027417">
    <property type="entry name" value="P-loop_NTPase"/>
</dbReference>
<keyword evidence="3" id="KW-1003">Cell membrane</keyword>
<dbReference type="GO" id="GO:0005886">
    <property type="term" value="C:plasma membrane"/>
    <property type="evidence" value="ECO:0007669"/>
    <property type="project" value="UniProtKB-SubCell"/>
</dbReference>
<keyword evidence="4" id="KW-0997">Cell inner membrane</keyword>
<dbReference type="PANTHER" id="PTHR43790:SF3">
    <property type="entry name" value="D-ALLOSE IMPORT ATP-BINDING PROTEIN ALSA-RELATED"/>
    <property type="match status" value="1"/>
</dbReference>
<evidence type="ECO:0000256" key="4">
    <source>
        <dbReference type="ARBA" id="ARBA00022519"/>
    </source>
</evidence>
<evidence type="ECO:0000256" key="3">
    <source>
        <dbReference type="ARBA" id="ARBA00022475"/>
    </source>
</evidence>
<dbReference type="GO" id="GO:0016887">
    <property type="term" value="F:ATP hydrolysis activity"/>
    <property type="evidence" value="ECO:0007669"/>
    <property type="project" value="InterPro"/>
</dbReference>
<keyword evidence="5" id="KW-0762">Sugar transport</keyword>
<dbReference type="SUPFAM" id="SSF52540">
    <property type="entry name" value="P-loop containing nucleoside triphosphate hydrolases"/>
    <property type="match status" value="2"/>
</dbReference>
<keyword evidence="6" id="KW-0677">Repeat</keyword>
<dbReference type="InterPro" id="IPR003593">
    <property type="entry name" value="AAA+_ATPase"/>
</dbReference>
<comment type="subcellular location">
    <subcellularLocation>
        <location evidence="1">Cell membrane</location>
        <topology evidence="1">Peripheral membrane protein</topology>
    </subcellularLocation>
</comment>
<feature type="domain" description="ABC transporter" evidence="11">
    <location>
        <begin position="18"/>
        <end position="254"/>
    </location>
</feature>
<evidence type="ECO:0000259" key="11">
    <source>
        <dbReference type="PROSITE" id="PS50893"/>
    </source>
</evidence>
<protein>
    <submittedName>
        <fullName evidence="12">Ribose import ATP-binding protein RbsA</fullName>
    </submittedName>
</protein>
<keyword evidence="8 12" id="KW-0067">ATP-binding</keyword>
<sequence>MQGVAHQVDEAVGKVPLIAASKLSISFSGSPALSEVDFDVVAGEIHALVGENGAGKSSLMKMLGGLYPPDSGSISIAGEIVHLHGAADAIAAGVAVIHQELNLVDSLSVVDNLFLGKEITTRWGFPDQRAMYVKARGVLRELGFKPAPDVLVGTLRVGEKQLIEIAKALLANARVLIMDEPTSALSDTETQTLLALARSLRTQGMGLVLISHRLSEIFAVADRVTVLRDGRHIATLPIDRVGSPEVLVSMMIGREFVTERRTGSTVLNQAEIAVDVAGLTLRGEQRPVVEGVSFSVRRGEVFGLSGLLGAGKTEILEALFGVSPFQLEGRAHVNGRPRGFASPAEAVAAGVALVTEDRKKDGLLLEQSVEANLLLPSLRRAEGFPFIRLRRMQARARAQAQASNVKHHDGEQIVSTLSGGNQQKLIIAKWLLTHPDVLLLDEPTRGVDIAAKAEIYKQILDAAREGLTVVVASSEIEELMLLCDRILVLCEGRMTGLVARDAFSVEKLVELAAP</sequence>
<organism evidence="12 13">
    <name type="scientific">Pararobbsia alpina</name>
    <dbReference type="NCBI Taxonomy" id="621374"/>
    <lineage>
        <taxon>Bacteria</taxon>
        <taxon>Pseudomonadati</taxon>
        <taxon>Pseudomonadota</taxon>
        <taxon>Betaproteobacteria</taxon>
        <taxon>Burkholderiales</taxon>
        <taxon>Burkholderiaceae</taxon>
        <taxon>Pararobbsia</taxon>
    </lineage>
</organism>
<feature type="domain" description="ABC transporter" evidence="11">
    <location>
        <begin position="274"/>
        <end position="511"/>
    </location>
</feature>
<dbReference type="Pfam" id="PF00005">
    <property type="entry name" value="ABC_tran"/>
    <property type="match status" value="2"/>
</dbReference>
<evidence type="ECO:0000256" key="8">
    <source>
        <dbReference type="ARBA" id="ARBA00022840"/>
    </source>
</evidence>
<dbReference type="Proteomes" id="UP000494115">
    <property type="component" value="Unassembled WGS sequence"/>
</dbReference>
<evidence type="ECO:0000313" key="13">
    <source>
        <dbReference type="Proteomes" id="UP000494115"/>
    </source>
</evidence>
<dbReference type="PROSITE" id="PS00211">
    <property type="entry name" value="ABC_TRANSPORTER_1"/>
    <property type="match status" value="1"/>
</dbReference>
<reference evidence="12 13" key="1">
    <citation type="submission" date="2020-04" db="EMBL/GenBank/DDBJ databases">
        <authorList>
            <person name="De Canck E."/>
        </authorList>
    </citation>
    <scope>NUCLEOTIDE SEQUENCE [LARGE SCALE GENOMIC DNA]</scope>
    <source>
        <strain evidence="12 13">LMG 28138</strain>
    </source>
</reference>